<sequence length="70" mass="7838">MNIIKSEDHKQILPEFIDVLVDPSTKHGQVVAFKVDPHRGESVIIPMAVETARELCVTLMRTLIAVSELK</sequence>
<dbReference type="RefSeq" id="WP_240258142.1">
    <property type="nucleotide sequence ID" value="NZ_CP092488.2"/>
</dbReference>
<dbReference type="EMBL" id="CP092488">
    <property type="protein sequence ID" value="UMB67681.1"/>
    <property type="molecule type" value="Genomic_DNA"/>
</dbReference>
<evidence type="ECO:0000313" key="1">
    <source>
        <dbReference type="EMBL" id="UMB67681.1"/>
    </source>
</evidence>
<organism evidence="1 2">
    <name type="scientific">Mycobacterium paraterrae</name>
    <dbReference type="NCBI Taxonomy" id="577492"/>
    <lineage>
        <taxon>Bacteria</taxon>
        <taxon>Bacillati</taxon>
        <taxon>Actinomycetota</taxon>
        <taxon>Actinomycetes</taxon>
        <taxon>Mycobacteriales</taxon>
        <taxon>Mycobacteriaceae</taxon>
        <taxon>Mycobacterium</taxon>
    </lineage>
</organism>
<accession>A0ABY3VKC2</accession>
<evidence type="ECO:0000313" key="2">
    <source>
        <dbReference type="Proteomes" id="UP001055336"/>
    </source>
</evidence>
<gene>
    <name evidence="1" type="ORF">MKK62_14315</name>
</gene>
<keyword evidence="2" id="KW-1185">Reference proteome</keyword>
<reference evidence="1" key="1">
    <citation type="submission" date="2022-08" db="EMBL/GenBank/DDBJ databases">
        <title>Whole genome sequencing of non-tuberculosis mycobacteria type-strains.</title>
        <authorList>
            <person name="Igarashi Y."/>
            <person name="Osugi A."/>
            <person name="Mitarai S."/>
        </authorList>
    </citation>
    <scope>NUCLEOTIDE SEQUENCE</scope>
    <source>
        <strain evidence="1">DSM 45127</strain>
    </source>
</reference>
<dbReference type="Proteomes" id="UP001055336">
    <property type="component" value="Chromosome"/>
</dbReference>
<protein>
    <submittedName>
        <fullName evidence="1">Uncharacterized protein</fullName>
    </submittedName>
</protein>
<name>A0ABY3VKC2_9MYCO</name>
<proteinExistence type="predicted"/>